<keyword evidence="2" id="KW-1185">Reference proteome</keyword>
<proteinExistence type="predicted"/>
<sequence>MVVAIVGVGGIGKTTLAQKVFNDEAIQGDFSKKIWLSVNRNFSDAELLRRVIIEAKGDPGPAGNAKAALTRTLKDALIGHKTLLVMDDVWDREAWEGVLKIPFVNAAASGSRVLITTRDEGVAKGMRAILPYYHVDTLPPDDAWSLLKKQVLSDEIDEDHIDMLKDIGFKIVQKCGGLPLAVKVMGGLLHKRGELHREWQQVLDDAKWSITEMPQELNNAVYLSYEDMPCYLKQCFLYYSLLPKSREFTMDQVVGMWMSEGFVHGNSSDLEELGTNYYKELLSRNLIERDKSLPSLWVCHMHDVVRSFAQYTTKDESLVAHSIDNDILTKLSSQKFLRLSIVTGRSQSGELDWKYLQKQQSVRTLISNIQIKTKLGDSLVKISSLRTLHMESADVAALAESLHQLKHLRYLALVNSDISTLPVSIGKMKLLQYLDLSGCKNLLNLPVSIVKLAQLRLLFLDNVSMIPRGFCSLTNMRKLSGFQTHMDDNWCSLDELGPLSNVKFLELCNLENVSATSFAANARLGEKMHLIKLSMQCTSRMGHDGLVKDNEGFSEEEQRRIEKVFDELYPPHSVEDINMHGYFGQKLPSWMMSTSTVPLNNLKFLYLSDLAYCTQLPTGLCQLPCLHFLQVCGAPCIRRVGTGFLQAAATPFPMLKKLELIGMVEWEVWEWEEKVKAMPRLEELILRDCKLMRVPPGLASNARALKKLILEDVQNLSYLENFPSIVELLVYQSPNLERITDLPSLQKLSIISCSKLKVLEVSLHSTGWS</sequence>
<reference evidence="1" key="2">
    <citation type="submission" date="2025-09" db="UniProtKB">
        <authorList>
            <consortium name="EnsemblPlants"/>
        </authorList>
    </citation>
    <scope>IDENTIFICATION</scope>
</reference>
<organism evidence="1 2">
    <name type="scientific">Avena sativa</name>
    <name type="common">Oat</name>
    <dbReference type="NCBI Taxonomy" id="4498"/>
    <lineage>
        <taxon>Eukaryota</taxon>
        <taxon>Viridiplantae</taxon>
        <taxon>Streptophyta</taxon>
        <taxon>Embryophyta</taxon>
        <taxon>Tracheophyta</taxon>
        <taxon>Spermatophyta</taxon>
        <taxon>Magnoliopsida</taxon>
        <taxon>Liliopsida</taxon>
        <taxon>Poales</taxon>
        <taxon>Poaceae</taxon>
        <taxon>BOP clade</taxon>
        <taxon>Pooideae</taxon>
        <taxon>Poodae</taxon>
        <taxon>Poeae</taxon>
        <taxon>Poeae Chloroplast Group 1 (Aveneae type)</taxon>
        <taxon>Aveninae</taxon>
        <taxon>Avena</taxon>
    </lineage>
</organism>
<protein>
    <submittedName>
        <fullName evidence="1">Uncharacterized protein</fullName>
    </submittedName>
</protein>
<accession>A0ACD5TS89</accession>
<reference evidence="1" key="1">
    <citation type="submission" date="2021-05" db="EMBL/GenBank/DDBJ databases">
        <authorList>
            <person name="Scholz U."/>
            <person name="Mascher M."/>
            <person name="Fiebig A."/>
        </authorList>
    </citation>
    <scope>NUCLEOTIDE SEQUENCE [LARGE SCALE GENOMIC DNA]</scope>
</reference>
<name>A0ACD5TS89_AVESA</name>
<evidence type="ECO:0000313" key="2">
    <source>
        <dbReference type="Proteomes" id="UP001732700"/>
    </source>
</evidence>
<dbReference type="Proteomes" id="UP001732700">
    <property type="component" value="Chromosome 1C"/>
</dbReference>
<evidence type="ECO:0000313" key="1">
    <source>
        <dbReference type="EnsemblPlants" id="AVESA.00010b.r2.1CG0116360.1.CDS"/>
    </source>
</evidence>
<dbReference type="EnsemblPlants" id="AVESA.00010b.r2.1CG0116360.1">
    <property type="protein sequence ID" value="AVESA.00010b.r2.1CG0116360.1.CDS"/>
    <property type="gene ID" value="AVESA.00010b.r2.1CG0116360"/>
</dbReference>